<keyword evidence="4" id="KW-1185">Reference proteome</keyword>
<protein>
    <recommendedName>
        <fullName evidence="5">Glycoside hydrolase family 79 protein</fullName>
    </recommendedName>
</protein>
<gene>
    <name evidence="3" type="ORF">CSSPTR1EN2_LOCUS7842</name>
</gene>
<dbReference type="InterPro" id="IPR005199">
    <property type="entry name" value="Glyco_hydro_79"/>
</dbReference>
<organism evidence="3 4">
    <name type="scientific">Sphagnum troendelagicum</name>
    <dbReference type="NCBI Taxonomy" id="128251"/>
    <lineage>
        <taxon>Eukaryota</taxon>
        <taxon>Viridiplantae</taxon>
        <taxon>Streptophyta</taxon>
        <taxon>Embryophyta</taxon>
        <taxon>Bryophyta</taxon>
        <taxon>Sphagnophytina</taxon>
        <taxon>Sphagnopsida</taxon>
        <taxon>Sphagnales</taxon>
        <taxon>Sphagnaceae</taxon>
        <taxon>Sphagnum</taxon>
    </lineage>
</organism>
<dbReference type="SUPFAM" id="SSF51445">
    <property type="entry name" value="(Trans)glycosidases"/>
    <property type="match status" value="1"/>
</dbReference>
<dbReference type="InterPro" id="IPR017853">
    <property type="entry name" value="GH"/>
</dbReference>
<reference evidence="3" key="1">
    <citation type="submission" date="2024-02" db="EMBL/GenBank/DDBJ databases">
        <authorList>
            <consortium name="ELIXIR-Norway"/>
            <consortium name="Elixir Norway"/>
        </authorList>
    </citation>
    <scope>NUCLEOTIDE SEQUENCE</scope>
</reference>
<name>A0ABP0TVD1_9BRYO</name>
<dbReference type="EMBL" id="OZ019907">
    <property type="protein sequence ID" value="CAK9205426.1"/>
    <property type="molecule type" value="Genomic_DNA"/>
</dbReference>
<evidence type="ECO:0000256" key="2">
    <source>
        <dbReference type="SAM" id="SignalP"/>
    </source>
</evidence>
<keyword evidence="2" id="KW-0732">Signal</keyword>
<evidence type="ECO:0008006" key="5">
    <source>
        <dbReference type="Google" id="ProtNLM"/>
    </source>
</evidence>
<dbReference type="PANTHER" id="PTHR14363">
    <property type="entry name" value="HEPARANASE-RELATED"/>
    <property type="match status" value="1"/>
</dbReference>
<evidence type="ECO:0000256" key="1">
    <source>
        <dbReference type="ARBA" id="ARBA00009800"/>
    </source>
</evidence>
<dbReference type="Pfam" id="PF03662">
    <property type="entry name" value="Glyco_hydro_79n"/>
    <property type="match status" value="1"/>
</dbReference>
<accession>A0ABP0TVD1</accession>
<dbReference type="Gene3D" id="3.20.20.80">
    <property type="entry name" value="Glycosidases"/>
    <property type="match status" value="1"/>
</dbReference>
<proteinExistence type="inferred from homology"/>
<sequence length="539" mass="58309">MIIIRSIVIKLSSLFALFSFGVLQESMEVDASAPIATTDQVFLCATLDWWPPDKCDYGTCSWGTDTILNIDLTNPLLEKTLTELAPLRIRLGGTLQDNVVYDVGNPVQPCLPIVLDSSAMLGFQGGCLTMERWTELNNLFSRTGTILAFGLNAMYNRKQVAPGVWGPWDSSNALAFIQYTVAQGFQQVQAWEFGNELTSYGVGTSISAQQYAEDAIELRRVINSLYPADVPRPLLVAPDGFFEPVWFSAFLNASGPGVVDAVTRHIYNLGPGVSNDLVSEILNPTILDNELWNFQSVKNILQTVAPWAAAWVGEAGGAFNSGHALVTDAFVFSFWYLDELGMAASFDTKVYCRQTFIGGNYGLLNTSTFEPNPDYYSALLWNRLMGSTVLATKVAGAPYLRAYTHCQKDTTTGGVTVLLINLSNTTVNVNVGITAGTLTSNNEQDVSASREGIFFSMARVHTPSTPTRLEYHMTAPAQNLQSQTVLLNGVELGLTPLGELPTLSPLATDNSTPISVAPFSIAFAVLPDAGVLACGTMAP</sequence>
<comment type="similarity">
    <text evidence="1">Belongs to the glycosyl hydrolase 79 family.</text>
</comment>
<dbReference type="PANTHER" id="PTHR14363:SF17">
    <property type="entry name" value="HEPARANASE-LIKE PROTEIN 3"/>
    <property type="match status" value="1"/>
</dbReference>
<feature type="signal peptide" evidence="2">
    <location>
        <begin position="1"/>
        <end position="24"/>
    </location>
</feature>
<dbReference type="Proteomes" id="UP001497512">
    <property type="component" value="Chromosome 15"/>
</dbReference>
<evidence type="ECO:0000313" key="3">
    <source>
        <dbReference type="EMBL" id="CAK9205426.1"/>
    </source>
</evidence>
<evidence type="ECO:0000313" key="4">
    <source>
        <dbReference type="Proteomes" id="UP001497512"/>
    </source>
</evidence>
<feature type="chain" id="PRO_5046812066" description="Glycoside hydrolase family 79 protein" evidence="2">
    <location>
        <begin position="25"/>
        <end position="539"/>
    </location>
</feature>